<proteinExistence type="predicted"/>
<accession>A0A8K0R206</accession>
<gene>
    <name evidence="3" type="ORF">FB567DRAFT_562853</name>
</gene>
<dbReference type="Proteomes" id="UP000813461">
    <property type="component" value="Unassembled WGS sequence"/>
</dbReference>
<name>A0A8K0R206_9PLEO</name>
<dbReference type="AlphaFoldDB" id="A0A8K0R206"/>
<reference evidence="3" key="1">
    <citation type="journal article" date="2021" name="Nat. Commun.">
        <title>Genetic determinants of endophytism in the Arabidopsis root mycobiome.</title>
        <authorList>
            <person name="Mesny F."/>
            <person name="Miyauchi S."/>
            <person name="Thiergart T."/>
            <person name="Pickel B."/>
            <person name="Atanasova L."/>
            <person name="Karlsson M."/>
            <person name="Huettel B."/>
            <person name="Barry K.W."/>
            <person name="Haridas S."/>
            <person name="Chen C."/>
            <person name="Bauer D."/>
            <person name="Andreopoulos W."/>
            <person name="Pangilinan J."/>
            <person name="LaButti K."/>
            <person name="Riley R."/>
            <person name="Lipzen A."/>
            <person name="Clum A."/>
            <person name="Drula E."/>
            <person name="Henrissat B."/>
            <person name="Kohler A."/>
            <person name="Grigoriev I.V."/>
            <person name="Martin F.M."/>
            <person name="Hacquard S."/>
        </authorList>
    </citation>
    <scope>NUCLEOTIDE SEQUENCE</scope>
    <source>
        <strain evidence="3">MPI-SDFR-AT-0120</strain>
    </source>
</reference>
<evidence type="ECO:0000256" key="1">
    <source>
        <dbReference type="SAM" id="MobiDB-lite"/>
    </source>
</evidence>
<dbReference type="EMBL" id="JAGMVJ010000016">
    <property type="protein sequence ID" value="KAH7079789.1"/>
    <property type="molecule type" value="Genomic_DNA"/>
</dbReference>
<dbReference type="Pfam" id="PF26639">
    <property type="entry name" value="Het-6_barrel"/>
    <property type="match status" value="1"/>
</dbReference>
<feature type="domain" description="Heterokaryon incompatibility" evidence="2">
    <location>
        <begin position="50"/>
        <end position="186"/>
    </location>
</feature>
<feature type="compositionally biased region" description="Basic and acidic residues" evidence="1">
    <location>
        <begin position="476"/>
        <end position="486"/>
    </location>
</feature>
<evidence type="ECO:0000313" key="4">
    <source>
        <dbReference type="Proteomes" id="UP000813461"/>
    </source>
</evidence>
<organism evidence="3 4">
    <name type="scientific">Paraphoma chrysanthemicola</name>
    <dbReference type="NCBI Taxonomy" id="798071"/>
    <lineage>
        <taxon>Eukaryota</taxon>
        <taxon>Fungi</taxon>
        <taxon>Dikarya</taxon>
        <taxon>Ascomycota</taxon>
        <taxon>Pezizomycotina</taxon>
        <taxon>Dothideomycetes</taxon>
        <taxon>Pleosporomycetidae</taxon>
        <taxon>Pleosporales</taxon>
        <taxon>Pleosporineae</taxon>
        <taxon>Phaeosphaeriaceae</taxon>
        <taxon>Paraphoma</taxon>
    </lineage>
</organism>
<comment type="caution">
    <text evidence="3">The sequence shown here is derived from an EMBL/GenBank/DDBJ whole genome shotgun (WGS) entry which is preliminary data.</text>
</comment>
<keyword evidence="4" id="KW-1185">Reference proteome</keyword>
<dbReference type="Pfam" id="PF06985">
    <property type="entry name" value="HET"/>
    <property type="match status" value="1"/>
</dbReference>
<protein>
    <submittedName>
        <fullName evidence="3">Heterokaryon incompatibility protein-domain-containing protein</fullName>
    </submittedName>
</protein>
<evidence type="ECO:0000259" key="2">
    <source>
        <dbReference type="Pfam" id="PF06985"/>
    </source>
</evidence>
<feature type="region of interest" description="Disordered" evidence="1">
    <location>
        <begin position="476"/>
        <end position="508"/>
    </location>
</feature>
<dbReference type="InterPro" id="IPR052895">
    <property type="entry name" value="HetReg/Transcr_Mod"/>
</dbReference>
<dbReference type="PANTHER" id="PTHR24148:SF82">
    <property type="entry name" value="HETEROKARYON INCOMPATIBILITY DOMAIN-CONTAINING PROTEIN"/>
    <property type="match status" value="1"/>
</dbReference>
<dbReference type="InterPro" id="IPR010730">
    <property type="entry name" value="HET"/>
</dbReference>
<dbReference type="OrthoDB" id="2157530at2759"/>
<dbReference type="PANTHER" id="PTHR24148">
    <property type="entry name" value="ANKYRIN REPEAT DOMAIN-CONTAINING PROTEIN 39 HOMOLOG-RELATED"/>
    <property type="match status" value="1"/>
</dbReference>
<sequence>MPWTKTNQIYPGPLLPTDNTIRMLHIKPGAFCEPIVCCLDTTSLTSPATYEALSYAWGDSTRCKSIRVSATGAHHEVDFQVTANCFDALRRLRFELEPRTVWIDAICIDQSNTKERSQQVALMSKIYSAAKQVVVYLGEGSEDSDLAIDFILDCSSLSFTKSSVLKLALWRLFQRPWFTRVWVIQEVTFAQTSTVYVGNRTLAWTAFRTFYHWNNCTYWLNKLPLVVAQTGCILERLCKAQDCLATDPRDKVFALLPLLTDYSIKFDFAPDYEISASRVFTNLAASLIPEIGLKVLELAQYPPKIEGLPSWVPDWSMPRRQTLIEESGMNMGCYKTSEYPRVIRNYLDAPDLTGAAQGGDVLQVSGQTRGRIIKLGTTYFGGRSGFPLYEWQSILLETHDPSAMQVFAGSDDAHSSPDFSSYPCGIPDLGVGGQKHPVIFARSVSEAWQYSFGTVLAMDEFPGSYRFMQTFVARKNESRQSHDQEKSSAQSSQDTLLHKQTDSGTTADAPTFGDIPFYLVATDQGSTYQRYVRQILRRCSRRRFFLTDSGYMGLGTQEMEVGDSVYKFASSHIPFVFRDMDVPQSEDIRKVNLIGACYMRFVEWCGRIEPSGDSEPRVELLIV</sequence>
<evidence type="ECO:0000313" key="3">
    <source>
        <dbReference type="EMBL" id="KAH7079789.1"/>
    </source>
</evidence>